<comment type="caution">
    <text evidence="2">The sequence shown here is derived from an EMBL/GenBank/DDBJ whole genome shotgun (WGS) entry which is preliminary data.</text>
</comment>
<feature type="compositionally biased region" description="Basic and acidic residues" evidence="1">
    <location>
        <begin position="244"/>
        <end position="259"/>
    </location>
</feature>
<feature type="region of interest" description="Disordered" evidence="1">
    <location>
        <begin position="244"/>
        <end position="280"/>
    </location>
</feature>
<evidence type="ECO:0008006" key="4">
    <source>
        <dbReference type="Google" id="ProtNLM"/>
    </source>
</evidence>
<organism evidence="2 3">
    <name type="scientific">Acer saccharum</name>
    <name type="common">Sugar maple</name>
    <dbReference type="NCBI Taxonomy" id="4024"/>
    <lineage>
        <taxon>Eukaryota</taxon>
        <taxon>Viridiplantae</taxon>
        <taxon>Streptophyta</taxon>
        <taxon>Embryophyta</taxon>
        <taxon>Tracheophyta</taxon>
        <taxon>Spermatophyta</taxon>
        <taxon>Magnoliopsida</taxon>
        <taxon>eudicotyledons</taxon>
        <taxon>Gunneridae</taxon>
        <taxon>Pentapetalae</taxon>
        <taxon>rosids</taxon>
        <taxon>malvids</taxon>
        <taxon>Sapindales</taxon>
        <taxon>Sapindaceae</taxon>
        <taxon>Hippocastanoideae</taxon>
        <taxon>Acereae</taxon>
        <taxon>Acer</taxon>
    </lineage>
</organism>
<keyword evidence="3" id="KW-1185">Reference proteome</keyword>
<reference evidence="2" key="2">
    <citation type="submission" date="2023-06" db="EMBL/GenBank/DDBJ databases">
        <authorList>
            <person name="Swenson N.G."/>
            <person name="Wegrzyn J.L."/>
            <person name="Mcevoy S.L."/>
        </authorList>
    </citation>
    <scope>NUCLEOTIDE SEQUENCE</scope>
    <source>
        <strain evidence="2">NS2018</strain>
        <tissue evidence="2">Leaf</tissue>
    </source>
</reference>
<dbReference type="EMBL" id="JAUESC010000384">
    <property type="protein sequence ID" value="KAK0580968.1"/>
    <property type="molecule type" value="Genomic_DNA"/>
</dbReference>
<evidence type="ECO:0000313" key="2">
    <source>
        <dbReference type="EMBL" id="KAK0580968.1"/>
    </source>
</evidence>
<sequence>MHVYGWPINAKLASSDWDQRRKDSSSSHGRQYEGGEQVRRTRDSSSSRGAKGSDFLTFVPNSDRSYVEVVYGQSYDPSKYENIVTMSWTKKKDEREWLTNCAVGTLKTFKNFGSVRDRLKSRGFSFSASYLGDNHILWCFETQIDRDGFLANRFFWEDCFRSMKRWNVSHIPKSKLVWIECNEVPLFCWNSNFFLKLGGMIGEPLLVEEDTVMKRKLDKGRVMVSEDQDPVEASWVKHQLGLQKDDLNSNPSSRRERANSLEGEGAASIHSLPVKDMGNRGVGRKIRKEVRDKSPSLDLQLNQRAWKGGKDRDLETQHLEVGNANGLTFNMVGLPDNNPKMGQVVVFSQNQLSQASLSKEKEVADSQLRDPTSSADRNLWLNNLGEQRGDRLDAIIKKRGSNMIKSHIMQPRILKKGQ</sequence>
<feature type="region of interest" description="Disordered" evidence="1">
    <location>
        <begin position="15"/>
        <end position="55"/>
    </location>
</feature>
<evidence type="ECO:0000313" key="3">
    <source>
        <dbReference type="Proteomes" id="UP001168877"/>
    </source>
</evidence>
<dbReference type="PANTHER" id="PTHR34427:SF5">
    <property type="entry name" value="DUF4283 DOMAIN-CONTAINING PROTEIN"/>
    <property type="match status" value="1"/>
</dbReference>
<feature type="compositionally biased region" description="Basic and acidic residues" evidence="1">
    <location>
        <begin position="17"/>
        <end position="45"/>
    </location>
</feature>
<protein>
    <recommendedName>
        <fullName evidence="4">DUF4283 domain-containing protein</fullName>
    </recommendedName>
</protein>
<proteinExistence type="predicted"/>
<name>A0AA39RWQ1_ACESA</name>
<dbReference type="PANTHER" id="PTHR34427">
    <property type="entry name" value="DUF4283 DOMAIN PROTEIN"/>
    <property type="match status" value="1"/>
</dbReference>
<dbReference type="Proteomes" id="UP001168877">
    <property type="component" value="Unassembled WGS sequence"/>
</dbReference>
<reference evidence="2" key="1">
    <citation type="journal article" date="2022" name="Plant J.">
        <title>Strategies of tolerance reflected in two North American maple genomes.</title>
        <authorList>
            <person name="McEvoy S.L."/>
            <person name="Sezen U.U."/>
            <person name="Trouern-Trend A."/>
            <person name="McMahon S.M."/>
            <person name="Schaberg P.G."/>
            <person name="Yang J."/>
            <person name="Wegrzyn J.L."/>
            <person name="Swenson N.G."/>
        </authorList>
    </citation>
    <scope>NUCLEOTIDE SEQUENCE</scope>
    <source>
        <strain evidence="2">NS2018</strain>
    </source>
</reference>
<dbReference type="AlphaFoldDB" id="A0AA39RWQ1"/>
<evidence type="ECO:0000256" key="1">
    <source>
        <dbReference type="SAM" id="MobiDB-lite"/>
    </source>
</evidence>
<gene>
    <name evidence="2" type="ORF">LWI29_008247</name>
</gene>
<accession>A0AA39RWQ1</accession>